<gene>
    <name evidence="1" type="ORF">SEMRO_2062_G313060.1</name>
</gene>
<dbReference type="Proteomes" id="UP001153069">
    <property type="component" value="Unassembled WGS sequence"/>
</dbReference>
<dbReference type="AlphaFoldDB" id="A0A9N8EZU3"/>
<keyword evidence="2" id="KW-1185">Reference proteome</keyword>
<evidence type="ECO:0000313" key="1">
    <source>
        <dbReference type="EMBL" id="CAB9527750.1"/>
    </source>
</evidence>
<comment type="caution">
    <text evidence="1">The sequence shown here is derived from an EMBL/GenBank/DDBJ whole genome shotgun (WGS) entry which is preliminary data.</text>
</comment>
<sequence length="97" mass="10375">MTQSLEVVGLVPRDSISVLKRAGGSFLAETAGRCAKTKYAASTNFVGSCVPSSFSSQQSRQDLYKETFFGCGGTRYDCGNRVVKVLLPNVTQSNNAN</sequence>
<accession>A0A9N8EZU3</accession>
<organism evidence="1 2">
    <name type="scientific">Seminavis robusta</name>
    <dbReference type="NCBI Taxonomy" id="568900"/>
    <lineage>
        <taxon>Eukaryota</taxon>
        <taxon>Sar</taxon>
        <taxon>Stramenopiles</taxon>
        <taxon>Ochrophyta</taxon>
        <taxon>Bacillariophyta</taxon>
        <taxon>Bacillariophyceae</taxon>
        <taxon>Bacillariophycidae</taxon>
        <taxon>Naviculales</taxon>
        <taxon>Naviculaceae</taxon>
        <taxon>Seminavis</taxon>
    </lineage>
</organism>
<dbReference type="EMBL" id="CAICTM010002060">
    <property type="protein sequence ID" value="CAB9527750.1"/>
    <property type="molecule type" value="Genomic_DNA"/>
</dbReference>
<protein>
    <submittedName>
        <fullName evidence="1">Uncharacterized protein</fullName>
    </submittedName>
</protein>
<reference evidence="1" key="1">
    <citation type="submission" date="2020-06" db="EMBL/GenBank/DDBJ databases">
        <authorList>
            <consortium name="Plant Systems Biology data submission"/>
        </authorList>
    </citation>
    <scope>NUCLEOTIDE SEQUENCE</scope>
    <source>
        <strain evidence="1">D6</strain>
    </source>
</reference>
<evidence type="ECO:0000313" key="2">
    <source>
        <dbReference type="Proteomes" id="UP001153069"/>
    </source>
</evidence>
<proteinExistence type="predicted"/>
<name>A0A9N8EZU3_9STRA</name>